<reference evidence="2 3" key="1">
    <citation type="submission" date="2014-10" db="EMBL/GenBank/DDBJ databases">
        <title>Draft genome of the hookworm Ancylostoma caninum.</title>
        <authorList>
            <person name="Mitreva M."/>
        </authorList>
    </citation>
    <scope>NUCLEOTIDE SEQUENCE [LARGE SCALE GENOMIC DNA]</scope>
    <source>
        <strain evidence="2 3">Baltimore</strain>
    </source>
</reference>
<dbReference type="AlphaFoldDB" id="A0A368GX73"/>
<dbReference type="STRING" id="29170.A0A368GX73"/>
<organism evidence="2 3">
    <name type="scientific">Ancylostoma caninum</name>
    <name type="common">Dog hookworm</name>
    <dbReference type="NCBI Taxonomy" id="29170"/>
    <lineage>
        <taxon>Eukaryota</taxon>
        <taxon>Metazoa</taxon>
        <taxon>Ecdysozoa</taxon>
        <taxon>Nematoda</taxon>
        <taxon>Chromadorea</taxon>
        <taxon>Rhabditida</taxon>
        <taxon>Rhabditina</taxon>
        <taxon>Rhabditomorpha</taxon>
        <taxon>Strongyloidea</taxon>
        <taxon>Ancylostomatidae</taxon>
        <taxon>Ancylostomatinae</taxon>
        <taxon>Ancylostoma</taxon>
    </lineage>
</organism>
<evidence type="ECO:0000256" key="1">
    <source>
        <dbReference type="SAM" id="MobiDB-lite"/>
    </source>
</evidence>
<sequence>LLYLPLFRDKSEKAKSFGVDFRTCDILKPVTDKAVIERCRQRMMNDQEALYEKSIPPRNLSPPPPPRDMGQSTFGFNANILAYRGGKPRGNGLYVGSKLPKRLRGKELKEKISEFKKKESDNSLLLFTKKKQKFSEAWCRNLGRVVILFPELFRDVEPIYVVKKIIDLADPLAYTDSFMAEIQLEIECKGKHIGNDNDGRIIIEHPALGNIVMTSDEYSTISSRR</sequence>
<comment type="caution">
    <text evidence="2">The sequence shown here is derived from an EMBL/GenBank/DDBJ whole genome shotgun (WGS) entry which is preliminary data.</text>
</comment>
<evidence type="ECO:0000313" key="2">
    <source>
        <dbReference type="EMBL" id="RCN47620.1"/>
    </source>
</evidence>
<keyword evidence="3" id="KW-1185">Reference proteome</keyword>
<name>A0A368GX73_ANCCA</name>
<feature type="region of interest" description="Disordered" evidence="1">
    <location>
        <begin position="48"/>
        <end position="69"/>
    </location>
</feature>
<evidence type="ECO:0000313" key="3">
    <source>
        <dbReference type="Proteomes" id="UP000252519"/>
    </source>
</evidence>
<dbReference type="OrthoDB" id="5867046at2759"/>
<feature type="non-terminal residue" evidence="2">
    <location>
        <position position="1"/>
    </location>
</feature>
<protein>
    <submittedName>
        <fullName evidence="2">Uncharacterized protein</fullName>
    </submittedName>
</protein>
<gene>
    <name evidence="2" type="ORF">ANCCAN_06286</name>
</gene>
<accession>A0A368GX73</accession>
<dbReference type="Proteomes" id="UP000252519">
    <property type="component" value="Unassembled WGS sequence"/>
</dbReference>
<dbReference type="EMBL" id="JOJR01000059">
    <property type="protein sequence ID" value="RCN47620.1"/>
    <property type="molecule type" value="Genomic_DNA"/>
</dbReference>
<proteinExistence type="predicted"/>